<gene>
    <name evidence="3" type="ORF">CUTER_09870</name>
</gene>
<dbReference type="Proteomes" id="UP000035548">
    <property type="component" value="Chromosome"/>
</dbReference>
<sequence length="272" mass="28726">MKFAAVQWTSGSDTEDNARRLGELVREAADAGADVVVAPEASSQAFGTGRLDTQAQGLDGPFATGLRELAEELGVLIVAGMFLPADTVERDGKRINRVDNAALITGRGHHLAYRKIHTYDAFSYRESDTVRPGCDDVIVDVDGLKLGLAICYDVRFPEHFVRLARAGAEVMVLPASWAGGPGKLDAWRTLVTARALDSVSYVVAADQARLGTSAHAGDKEDTGPTGIGHSMIVDPTGAVRAEAGAEPTIIYADVSADLVAETRAALPVLDAR</sequence>
<dbReference type="InterPro" id="IPR003010">
    <property type="entry name" value="C-N_Hydrolase"/>
</dbReference>
<proteinExistence type="inferred from homology"/>
<evidence type="ECO:0000259" key="2">
    <source>
        <dbReference type="PROSITE" id="PS50263"/>
    </source>
</evidence>
<feature type="domain" description="CN hydrolase" evidence="2">
    <location>
        <begin position="1"/>
        <end position="256"/>
    </location>
</feature>
<dbReference type="RefSeq" id="WP_047260254.1">
    <property type="nucleotide sequence ID" value="NZ_CP011546.1"/>
</dbReference>
<evidence type="ECO:0000256" key="1">
    <source>
        <dbReference type="ARBA" id="ARBA00010613"/>
    </source>
</evidence>
<dbReference type="GO" id="GO:0016787">
    <property type="term" value="F:hydrolase activity"/>
    <property type="evidence" value="ECO:0007669"/>
    <property type="project" value="UniProtKB-KW"/>
</dbReference>
<name>A0A0G3HLD7_9CORY</name>
<dbReference type="EMBL" id="CP011546">
    <property type="protein sequence ID" value="AKK11942.1"/>
    <property type="molecule type" value="Genomic_DNA"/>
</dbReference>
<dbReference type="Gene3D" id="3.60.110.10">
    <property type="entry name" value="Carbon-nitrogen hydrolase"/>
    <property type="match status" value="1"/>
</dbReference>
<reference evidence="4" key="2">
    <citation type="submission" date="2015-05" db="EMBL/GenBank/DDBJ databases">
        <title>Complete genome sequence of Corynebacterium uterequi DSM 45634, isolated from the uterus of a maiden mare.</title>
        <authorList>
            <person name="Ruckert C."/>
            <person name="Albersmeier A."/>
            <person name="Winkler A."/>
            <person name="Tauch A."/>
        </authorList>
    </citation>
    <scope>NUCLEOTIDE SEQUENCE [LARGE SCALE GENOMIC DNA]</scope>
    <source>
        <strain evidence="4">DSM 45634</strain>
    </source>
</reference>
<dbReference type="SUPFAM" id="SSF56317">
    <property type="entry name" value="Carbon-nitrogen hydrolase"/>
    <property type="match status" value="1"/>
</dbReference>
<dbReference type="PANTHER" id="PTHR23088:SF27">
    <property type="entry name" value="DEAMINATED GLUTATHIONE AMIDASE"/>
    <property type="match status" value="1"/>
</dbReference>
<dbReference type="KEGG" id="cut:CUTER_09870"/>
<evidence type="ECO:0000313" key="3">
    <source>
        <dbReference type="EMBL" id="AKK11942.1"/>
    </source>
</evidence>
<dbReference type="AlphaFoldDB" id="A0A0G3HLD7"/>
<keyword evidence="3" id="KW-0378">Hydrolase</keyword>
<comment type="similarity">
    <text evidence="1">Belongs to the carbon-nitrogen hydrolase superfamily. NIT1/NIT2 family.</text>
</comment>
<dbReference type="PANTHER" id="PTHR23088">
    <property type="entry name" value="NITRILASE-RELATED"/>
    <property type="match status" value="1"/>
</dbReference>
<organism evidence="3 4">
    <name type="scientific">Corynebacterium uterequi</name>
    <dbReference type="NCBI Taxonomy" id="1072256"/>
    <lineage>
        <taxon>Bacteria</taxon>
        <taxon>Bacillati</taxon>
        <taxon>Actinomycetota</taxon>
        <taxon>Actinomycetes</taxon>
        <taxon>Mycobacteriales</taxon>
        <taxon>Corynebacteriaceae</taxon>
        <taxon>Corynebacterium</taxon>
    </lineage>
</organism>
<dbReference type="InterPro" id="IPR001110">
    <property type="entry name" value="UPF0012_CS"/>
</dbReference>
<reference evidence="3 4" key="1">
    <citation type="journal article" date="2015" name="Genome Announc.">
        <title>Virulence Factor Genes Detected in the Complete Genome Sequence of Corynebacterium uterequi DSM 45634, Isolated from the Uterus of a Maiden Mare.</title>
        <authorList>
            <person name="Ruckert C."/>
            <person name="Kriete M."/>
            <person name="Jaenicke S."/>
            <person name="Winkler A."/>
            <person name="Tauch A."/>
        </authorList>
    </citation>
    <scope>NUCLEOTIDE SEQUENCE [LARGE SCALE GENOMIC DNA]</scope>
    <source>
        <strain evidence="3 4">DSM 45634</strain>
    </source>
</reference>
<dbReference type="PROSITE" id="PS50263">
    <property type="entry name" value="CN_HYDROLASE"/>
    <property type="match status" value="1"/>
</dbReference>
<evidence type="ECO:0000313" key="4">
    <source>
        <dbReference type="Proteomes" id="UP000035548"/>
    </source>
</evidence>
<dbReference type="CDD" id="cd07581">
    <property type="entry name" value="nitrilase_3"/>
    <property type="match status" value="1"/>
</dbReference>
<dbReference type="PROSITE" id="PS01227">
    <property type="entry name" value="UPF0012"/>
    <property type="match status" value="1"/>
</dbReference>
<dbReference type="Pfam" id="PF00795">
    <property type="entry name" value="CN_hydrolase"/>
    <property type="match status" value="1"/>
</dbReference>
<keyword evidence="4" id="KW-1185">Reference proteome</keyword>
<dbReference type="PATRIC" id="fig|1072256.5.peg.1945"/>
<accession>A0A0G3HLD7</accession>
<protein>
    <submittedName>
        <fullName evidence="3">Putative amidohydrolase</fullName>
    </submittedName>
</protein>
<dbReference type="STRING" id="1072256.CUTER_09870"/>
<dbReference type="InterPro" id="IPR036526">
    <property type="entry name" value="C-N_Hydrolase_sf"/>
</dbReference>
<dbReference type="OrthoDB" id="9811121at2"/>